<name>A0A1E4T8N5_9ASCO</name>
<dbReference type="OrthoDB" id="276296at2759"/>
<protein>
    <recommendedName>
        <fullName evidence="1">IMS import disulfide relay-system CHCH-CHCH-like Cx9C domain-containing protein</fullName>
    </recommendedName>
</protein>
<organism evidence="2 3">
    <name type="scientific">[Candida] arabinofermentans NRRL YB-2248</name>
    <dbReference type="NCBI Taxonomy" id="983967"/>
    <lineage>
        <taxon>Eukaryota</taxon>
        <taxon>Fungi</taxon>
        <taxon>Dikarya</taxon>
        <taxon>Ascomycota</taxon>
        <taxon>Saccharomycotina</taxon>
        <taxon>Pichiomycetes</taxon>
        <taxon>Pichiales</taxon>
        <taxon>Pichiaceae</taxon>
        <taxon>Ogataea</taxon>
        <taxon>Ogataea/Candida clade</taxon>
    </lineage>
</organism>
<gene>
    <name evidence="2" type="ORF">CANARDRAFT_26282</name>
</gene>
<dbReference type="STRING" id="983967.A0A1E4T8N5"/>
<evidence type="ECO:0000259" key="1">
    <source>
        <dbReference type="Pfam" id="PF16860"/>
    </source>
</evidence>
<dbReference type="Proteomes" id="UP000094801">
    <property type="component" value="Unassembled WGS sequence"/>
</dbReference>
<keyword evidence="3" id="KW-1185">Reference proteome</keyword>
<dbReference type="Gene3D" id="1.10.287.2900">
    <property type="match status" value="1"/>
</dbReference>
<dbReference type="InterPro" id="IPR031731">
    <property type="entry name" value="CX9C"/>
</dbReference>
<dbReference type="EMBL" id="KV453847">
    <property type="protein sequence ID" value="ODV88127.1"/>
    <property type="molecule type" value="Genomic_DNA"/>
</dbReference>
<dbReference type="InterPro" id="IPR052848">
    <property type="entry name" value="CHCH_domain-containing_protein"/>
</dbReference>
<dbReference type="GO" id="GO:0045333">
    <property type="term" value="P:cellular respiration"/>
    <property type="evidence" value="ECO:0007669"/>
    <property type="project" value="TreeGrafter"/>
</dbReference>
<feature type="domain" description="IMS import disulfide relay-system CHCH-CHCH-like Cx9C" evidence="1">
    <location>
        <begin position="11"/>
        <end position="58"/>
    </location>
</feature>
<proteinExistence type="predicted"/>
<sequence>MSQVLDQLILGEVSKICTESFTNYNNCVLQQSPSPDFNPARDCLKYQFELQRCVKDKVPSVQSIQKNCVTFMKNYETCLMKNRHEANVKCENQLNDLRDCAETQLNLK</sequence>
<reference evidence="3" key="1">
    <citation type="submission" date="2016-04" db="EMBL/GenBank/DDBJ databases">
        <title>Comparative genomics of biotechnologically important yeasts.</title>
        <authorList>
            <consortium name="DOE Joint Genome Institute"/>
            <person name="Riley R."/>
            <person name="Haridas S."/>
            <person name="Wolfe K.H."/>
            <person name="Lopes M.R."/>
            <person name="Hittinger C.T."/>
            <person name="Goker M."/>
            <person name="Salamov A."/>
            <person name="Wisecaver J."/>
            <person name="Long T.M."/>
            <person name="Aerts A.L."/>
            <person name="Barry K."/>
            <person name="Choi C."/>
            <person name="Clum A."/>
            <person name="Coughlan A.Y."/>
            <person name="Deshpande S."/>
            <person name="Douglass A.P."/>
            <person name="Hanson S.J."/>
            <person name="Klenk H.-P."/>
            <person name="Labutti K."/>
            <person name="Lapidus A."/>
            <person name="Lindquist E."/>
            <person name="Lipzen A."/>
            <person name="Meier-Kolthoff J.P."/>
            <person name="Ohm R.A."/>
            <person name="Otillar R.P."/>
            <person name="Pangilinan J."/>
            <person name="Peng Y."/>
            <person name="Rokas A."/>
            <person name="Rosa C.A."/>
            <person name="Scheuner C."/>
            <person name="Sibirny A.A."/>
            <person name="Slot J.C."/>
            <person name="Stielow J.B."/>
            <person name="Sun H."/>
            <person name="Kurtzman C.P."/>
            <person name="Blackwell M."/>
            <person name="Grigoriev I.V."/>
            <person name="Jeffries T.W."/>
        </authorList>
    </citation>
    <scope>NUCLEOTIDE SEQUENCE [LARGE SCALE GENOMIC DNA]</scope>
    <source>
        <strain evidence="3">NRRL YB-2248</strain>
    </source>
</reference>
<evidence type="ECO:0000313" key="2">
    <source>
        <dbReference type="EMBL" id="ODV88127.1"/>
    </source>
</evidence>
<evidence type="ECO:0000313" key="3">
    <source>
        <dbReference type="Proteomes" id="UP000094801"/>
    </source>
</evidence>
<dbReference type="Pfam" id="PF16860">
    <property type="entry name" value="CX9C"/>
    <property type="match status" value="1"/>
</dbReference>
<dbReference type="PANTHER" id="PTHR47106">
    <property type="entry name" value="COILED-COIL-HELIX-COILED-COIL-HELIX DOMAIN-CONTAINING PROTEIN 5"/>
    <property type="match status" value="1"/>
</dbReference>
<accession>A0A1E4T8N5</accession>
<dbReference type="AlphaFoldDB" id="A0A1E4T8N5"/>
<dbReference type="PANTHER" id="PTHR47106:SF1">
    <property type="entry name" value="COILED-COIL-HELIX-COILED-COIL-HELIX DOMAIN-CONTAINING PROTEIN 5"/>
    <property type="match status" value="1"/>
</dbReference>
<dbReference type="GO" id="GO:0005758">
    <property type="term" value="C:mitochondrial intermembrane space"/>
    <property type="evidence" value="ECO:0007669"/>
    <property type="project" value="TreeGrafter"/>
</dbReference>
<dbReference type="PROSITE" id="PS51808">
    <property type="entry name" value="CHCH"/>
    <property type="match status" value="1"/>
</dbReference>